<dbReference type="GO" id="GO:0003906">
    <property type="term" value="F:DNA-(apurinic or apyrimidinic site) endonuclease activity"/>
    <property type="evidence" value="ECO:0007669"/>
    <property type="project" value="TreeGrafter"/>
</dbReference>
<evidence type="ECO:0000256" key="4">
    <source>
        <dbReference type="ARBA" id="ARBA00022723"/>
    </source>
</evidence>
<reference evidence="12" key="1">
    <citation type="submission" date="2025-08" db="UniProtKB">
        <authorList>
            <consortium name="Ensembl"/>
        </authorList>
    </citation>
    <scope>IDENTIFICATION</scope>
</reference>
<evidence type="ECO:0000256" key="1">
    <source>
        <dbReference type="ARBA" id="ARBA00000493"/>
    </source>
</evidence>
<dbReference type="Pfam" id="PF03372">
    <property type="entry name" value="Exo_endo_phos"/>
    <property type="match status" value="1"/>
</dbReference>
<dbReference type="GO" id="GO:0008081">
    <property type="term" value="F:phosphoric diester hydrolase activity"/>
    <property type="evidence" value="ECO:0007669"/>
    <property type="project" value="TreeGrafter"/>
</dbReference>
<name>A0A673LI30_9TELE</name>
<evidence type="ECO:0000256" key="2">
    <source>
        <dbReference type="ARBA" id="ARBA00007092"/>
    </source>
</evidence>
<dbReference type="GO" id="GO:0006284">
    <property type="term" value="P:base-excision repair"/>
    <property type="evidence" value="ECO:0007669"/>
    <property type="project" value="TreeGrafter"/>
</dbReference>
<dbReference type="CDD" id="cd09076">
    <property type="entry name" value="L1-EN"/>
    <property type="match status" value="1"/>
</dbReference>
<evidence type="ECO:0000256" key="6">
    <source>
        <dbReference type="ARBA" id="ARBA00022801"/>
    </source>
</evidence>
<dbReference type="InterPro" id="IPR005135">
    <property type="entry name" value="Endo/exonuclease/phosphatase"/>
</dbReference>
<feature type="binding site" evidence="9">
    <location>
        <position position="194"/>
    </location>
    <ligand>
        <name>Mg(2+)</name>
        <dbReference type="ChEBI" id="CHEBI:18420"/>
        <label>1</label>
    </ligand>
</feature>
<dbReference type="GO" id="GO:0046872">
    <property type="term" value="F:metal ion binding"/>
    <property type="evidence" value="ECO:0007669"/>
    <property type="project" value="UniProtKB-KW"/>
</dbReference>
<evidence type="ECO:0000256" key="3">
    <source>
        <dbReference type="ARBA" id="ARBA00012115"/>
    </source>
</evidence>
<evidence type="ECO:0000313" key="12">
    <source>
        <dbReference type="Ensembl" id="ENSSRHP00000076087.1"/>
    </source>
</evidence>
<dbReference type="AlphaFoldDB" id="A0A673LI30"/>
<feature type="site" description="Important for catalytic activity" evidence="10">
    <location>
        <position position="170"/>
    </location>
</feature>
<dbReference type="Ensembl" id="ENSSRHT00000078161.1">
    <property type="protein sequence ID" value="ENSSRHP00000076087.1"/>
    <property type="gene ID" value="ENSSRHG00000037790.1"/>
</dbReference>
<dbReference type="EC" id="3.1.11.2" evidence="3"/>
<reference evidence="12" key="2">
    <citation type="submission" date="2025-09" db="UniProtKB">
        <authorList>
            <consortium name="Ensembl"/>
        </authorList>
    </citation>
    <scope>IDENTIFICATION</scope>
</reference>
<keyword evidence="13" id="KW-1185">Reference proteome</keyword>
<accession>A0A673LI30</accession>
<evidence type="ECO:0000256" key="10">
    <source>
        <dbReference type="PIRSR" id="PIRSR604808-3"/>
    </source>
</evidence>
<evidence type="ECO:0000256" key="5">
    <source>
        <dbReference type="ARBA" id="ARBA00022763"/>
    </source>
</evidence>
<dbReference type="InterPro" id="IPR004808">
    <property type="entry name" value="AP_endonuc_1"/>
</dbReference>
<feature type="binding site" evidence="9">
    <location>
        <position position="195"/>
    </location>
    <ligand>
        <name>Mg(2+)</name>
        <dbReference type="ChEBI" id="CHEBI:18420"/>
        <label>1</label>
    </ligand>
</feature>
<dbReference type="PANTHER" id="PTHR22748:SF26">
    <property type="entry name" value="ENDONUCLEASE_EXONUCLEASE_PHOSPHATASE DOMAIN-CONTAINING PROTEIN"/>
    <property type="match status" value="1"/>
</dbReference>
<dbReference type="Proteomes" id="UP000472270">
    <property type="component" value="Unassembled WGS sequence"/>
</dbReference>
<keyword evidence="6" id="KW-0378">Hydrolase</keyword>
<keyword evidence="4 9" id="KW-0479">Metal-binding</keyword>
<evidence type="ECO:0000259" key="11">
    <source>
        <dbReference type="Pfam" id="PF03372"/>
    </source>
</evidence>
<organism evidence="12 13">
    <name type="scientific">Sinocyclocheilus rhinocerous</name>
    <dbReference type="NCBI Taxonomy" id="307959"/>
    <lineage>
        <taxon>Eukaryota</taxon>
        <taxon>Metazoa</taxon>
        <taxon>Chordata</taxon>
        <taxon>Craniata</taxon>
        <taxon>Vertebrata</taxon>
        <taxon>Euteleostomi</taxon>
        <taxon>Actinopterygii</taxon>
        <taxon>Neopterygii</taxon>
        <taxon>Teleostei</taxon>
        <taxon>Ostariophysi</taxon>
        <taxon>Cypriniformes</taxon>
        <taxon>Cyprinidae</taxon>
        <taxon>Cyprininae</taxon>
        <taxon>Sinocyclocheilus</taxon>
    </lineage>
</organism>
<evidence type="ECO:0000313" key="13">
    <source>
        <dbReference type="Proteomes" id="UP000472270"/>
    </source>
</evidence>
<dbReference type="Gene3D" id="3.60.10.10">
    <property type="entry name" value="Endonuclease/exonuclease/phosphatase"/>
    <property type="match status" value="2"/>
</dbReference>
<keyword evidence="5" id="KW-0227">DNA damage</keyword>
<dbReference type="InterPro" id="IPR036691">
    <property type="entry name" value="Endo/exonu/phosph_ase_sf"/>
</dbReference>
<keyword evidence="7 9" id="KW-0460">Magnesium</keyword>
<dbReference type="GO" id="GO:0008311">
    <property type="term" value="F:double-stranded DNA 3'-5' DNA exonuclease activity"/>
    <property type="evidence" value="ECO:0007669"/>
    <property type="project" value="UniProtKB-EC"/>
</dbReference>
<comment type="similarity">
    <text evidence="2">Belongs to the DNA repair enzymes AP/ExoA family.</text>
</comment>
<dbReference type="SUPFAM" id="SSF56219">
    <property type="entry name" value="DNase I-like"/>
    <property type="match status" value="1"/>
</dbReference>
<feature type="site" description="Interaction with DNA substrate" evidence="10">
    <location>
        <position position="195"/>
    </location>
</feature>
<comment type="cofactor">
    <cofactor evidence="9">
        <name>Mg(2+)</name>
        <dbReference type="ChEBI" id="CHEBI:18420"/>
    </cofactor>
    <cofactor evidence="9">
        <name>Mn(2+)</name>
        <dbReference type="ChEBI" id="CHEBI:29035"/>
    </cofactor>
    <text evidence="9">Probably binds two magnesium or manganese ions per subunit.</text>
</comment>
<evidence type="ECO:0000256" key="9">
    <source>
        <dbReference type="PIRSR" id="PIRSR604808-2"/>
    </source>
</evidence>
<protein>
    <recommendedName>
        <fullName evidence="3">exodeoxyribonuclease III</fullName>
        <ecNumber evidence="3">3.1.11.2</ecNumber>
    </recommendedName>
</protein>
<feature type="domain" description="Endonuclease/exonuclease/phosphatase" evidence="11">
    <location>
        <begin position="14"/>
        <end position="195"/>
    </location>
</feature>
<dbReference type="PANTHER" id="PTHR22748">
    <property type="entry name" value="AP ENDONUCLEASE"/>
    <property type="match status" value="1"/>
</dbReference>
<proteinExistence type="inferred from homology"/>
<comment type="catalytic activity">
    <reaction evidence="1">
        <text>Exonucleolytic cleavage in the 3'- to 5'-direction to yield nucleoside 5'-phosphates.</text>
        <dbReference type="EC" id="3.1.11.2"/>
    </reaction>
</comment>
<sequence length="391" mass="45960">MNMENSLYLKVRRWNLKGVNNVIKIKTILNILKRDNIQIALLQETHLNNKEHQKLCRDWVGQMYYYYFSTKSCGVCILLHKNLPGYGKYSDPLKCFTLYCNNVILGSDFNCFLNPTMDKSPSVTFAPQVSSLICDACYEQNLLDIWRFHNRTSKEFTFFSHPHQTASRIDYIFTSCNMAHLVSQADIGSITISDHAPVTISIRLIDSPKTYYFWKLKPYYLMDDLFVEYLKEKTDYYFLCNDLEETDPRVLWDAYKAYIRGMIFSYVSKKNKDIVEKQISHLQRQYYISKSEDVLTQIKHIWTLLNNLLTARAERDVLFARQRLFEMGNKPNCLLAKLIKNRPGKKCISAVRDGEGRMCTDDKEMNNVFRQFYVELYSSEGNPYSLKDSSF</sequence>
<keyword evidence="8" id="KW-0234">DNA repair</keyword>
<evidence type="ECO:0000256" key="8">
    <source>
        <dbReference type="ARBA" id="ARBA00023204"/>
    </source>
</evidence>
<dbReference type="GO" id="GO:0005634">
    <property type="term" value="C:nucleus"/>
    <property type="evidence" value="ECO:0007669"/>
    <property type="project" value="TreeGrafter"/>
</dbReference>
<evidence type="ECO:0000256" key="7">
    <source>
        <dbReference type="ARBA" id="ARBA00022842"/>
    </source>
</evidence>
<keyword evidence="9" id="KW-0464">Manganese</keyword>